<keyword evidence="1" id="KW-0472">Membrane</keyword>
<proteinExistence type="predicted"/>
<evidence type="ECO:0000313" key="2">
    <source>
        <dbReference type="EMBL" id="SDC72668.1"/>
    </source>
</evidence>
<evidence type="ECO:0000313" key="3">
    <source>
        <dbReference type="Proteomes" id="UP000199501"/>
    </source>
</evidence>
<dbReference type="STRING" id="1271860.SAMN05216174_1042"/>
<sequence length="116" mass="12269">MSFFGYLSAVVVVCCVVLGLAVFYYLFPSRGQHVNPHGAAVTVATARAACAPVVTARARGCPHDDAPTLVIFDPELPGSLALVRPYLDRAGYRSAAVRTLVARKESEGSRSLSFAA</sequence>
<feature type="transmembrane region" description="Helical" evidence="1">
    <location>
        <begin position="6"/>
        <end position="27"/>
    </location>
</feature>
<accession>A0A1G6NY46</accession>
<evidence type="ECO:0000256" key="1">
    <source>
        <dbReference type="SAM" id="Phobius"/>
    </source>
</evidence>
<keyword evidence="3" id="KW-1185">Reference proteome</keyword>
<gene>
    <name evidence="2" type="ORF">SAMN05216174_1042</name>
</gene>
<name>A0A1G6NY46_9PSEU</name>
<reference evidence="3" key="1">
    <citation type="submission" date="2016-10" db="EMBL/GenBank/DDBJ databases">
        <authorList>
            <person name="Varghese N."/>
            <person name="Submissions S."/>
        </authorList>
    </citation>
    <scope>NUCLEOTIDE SEQUENCE [LARGE SCALE GENOMIC DNA]</scope>
    <source>
        <strain evidence="3">IBRC-M 10403</strain>
    </source>
</reference>
<dbReference type="AlphaFoldDB" id="A0A1G6NY46"/>
<organism evidence="2 3">
    <name type="scientific">Actinokineospora iranica</name>
    <dbReference type="NCBI Taxonomy" id="1271860"/>
    <lineage>
        <taxon>Bacteria</taxon>
        <taxon>Bacillati</taxon>
        <taxon>Actinomycetota</taxon>
        <taxon>Actinomycetes</taxon>
        <taxon>Pseudonocardiales</taxon>
        <taxon>Pseudonocardiaceae</taxon>
        <taxon>Actinokineospora</taxon>
    </lineage>
</organism>
<keyword evidence="1" id="KW-0812">Transmembrane</keyword>
<keyword evidence="1" id="KW-1133">Transmembrane helix</keyword>
<dbReference type="EMBL" id="FMZZ01000004">
    <property type="protein sequence ID" value="SDC72668.1"/>
    <property type="molecule type" value="Genomic_DNA"/>
</dbReference>
<protein>
    <submittedName>
        <fullName evidence="2">Uncharacterized protein</fullName>
    </submittedName>
</protein>
<dbReference type="RefSeq" id="WP_091449705.1">
    <property type="nucleotide sequence ID" value="NZ_FMZZ01000004.1"/>
</dbReference>
<dbReference type="Proteomes" id="UP000199501">
    <property type="component" value="Unassembled WGS sequence"/>
</dbReference>